<dbReference type="InterPro" id="IPR051604">
    <property type="entry name" value="Ergot_Alk_Oxidoreductase"/>
</dbReference>
<dbReference type="Pfam" id="PF05368">
    <property type="entry name" value="NmrA"/>
    <property type="match status" value="1"/>
</dbReference>
<sequence length="287" mass="31576">MTRSTSKVAILGAGGLTGQALAAALKEHRIEARALLRRAEYAGRLPEGMETAVADLEDVHALTEALGGCTAVYLIPPSFNEGEERFAANVMAAMARNGIERLVYHSVLHAPTPGMPHHLRKSRVELMVRESDLIWTILQPAMYVQTVLSFLSEDGRTLRPPFDPDRPFNVIALTDLTDAIVRVLSDPGTAFGTFELAGKERLTIREMATELSRALGRPISVEVADMDRQVEIRSKRRGWTGPQQDEYRAMLEYYGRHGLPGNGLTLEMLLGRAPTPFAKAALLSGRF</sequence>
<feature type="domain" description="NmrA-like" evidence="1">
    <location>
        <begin position="5"/>
        <end position="230"/>
    </location>
</feature>
<keyword evidence="3" id="KW-1185">Reference proteome</keyword>
<dbReference type="PANTHER" id="PTHR43162">
    <property type="match status" value="1"/>
</dbReference>
<evidence type="ECO:0000313" key="3">
    <source>
        <dbReference type="Proteomes" id="UP001149009"/>
    </source>
</evidence>
<dbReference type="Proteomes" id="UP001149009">
    <property type="component" value="Unassembled WGS sequence"/>
</dbReference>
<dbReference type="AlphaFoldDB" id="A0A9X2XBX5"/>
<accession>A0A9X2XBX5</accession>
<organism evidence="2 3">
    <name type="scientific">Chelativorans petroleitrophicus</name>
    <dbReference type="NCBI Taxonomy" id="2975484"/>
    <lineage>
        <taxon>Bacteria</taxon>
        <taxon>Pseudomonadati</taxon>
        <taxon>Pseudomonadota</taxon>
        <taxon>Alphaproteobacteria</taxon>
        <taxon>Hyphomicrobiales</taxon>
        <taxon>Phyllobacteriaceae</taxon>
        <taxon>Chelativorans</taxon>
    </lineage>
</organism>
<dbReference type="InterPro" id="IPR008030">
    <property type="entry name" value="NmrA-like"/>
</dbReference>
<dbReference type="Gene3D" id="3.90.25.10">
    <property type="entry name" value="UDP-galactose 4-epimerase, domain 1"/>
    <property type="match status" value="1"/>
</dbReference>
<proteinExistence type="predicted"/>
<name>A0A9X2XBX5_9HYPH</name>
<gene>
    <name evidence="2" type="ORF">NYR54_14560</name>
</gene>
<evidence type="ECO:0000313" key="2">
    <source>
        <dbReference type="EMBL" id="MCT8991502.1"/>
    </source>
</evidence>
<dbReference type="Gene3D" id="3.40.50.720">
    <property type="entry name" value="NAD(P)-binding Rossmann-like Domain"/>
    <property type="match status" value="1"/>
</dbReference>
<dbReference type="SUPFAM" id="SSF51735">
    <property type="entry name" value="NAD(P)-binding Rossmann-fold domains"/>
    <property type="match status" value="1"/>
</dbReference>
<dbReference type="EMBL" id="JAODNV010000016">
    <property type="protein sequence ID" value="MCT8991502.1"/>
    <property type="molecule type" value="Genomic_DNA"/>
</dbReference>
<comment type="caution">
    <text evidence="2">The sequence shown here is derived from an EMBL/GenBank/DDBJ whole genome shotgun (WGS) entry which is preliminary data.</text>
</comment>
<protein>
    <submittedName>
        <fullName evidence="2">NAD(P)H-binding protein</fullName>
    </submittedName>
</protein>
<dbReference type="RefSeq" id="WP_261516432.1">
    <property type="nucleotide sequence ID" value="NZ_JAODNV010000016.1"/>
</dbReference>
<reference evidence="2" key="1">
    <citation type="submission" date="2022-08" db="EMBL/GenBank/DDBJ databases">
        <title>Chelativorans sichuanense sp. nov., a paraffin oil-degrading bacterium isolated from a mixture of oil-based drill cuttings and paddy soil.</title>
        <authorList>
            <person name="Yu J."/>
            <person name="Liu H."/>
            <person name="Chen Q."/>
        </authorList>
    </citation>
    <scope>NUCLEOTIDE SEQUENCE</scope>
    <source>
        <strain evidence="2">SCAU 2101</strain>
    </source>
</reference>
<evidence type="ECO:0000259" key="1">
    <source>
        <dbReference type="Pfam" id="PF05368"/>
    </source>
</evidence>
<dbReference type="InterPro" id="IPR036291">
    <property type="entry name" value="NAD(P)-bd_dom_sf"/>
</dbReference>
<dbReference type="PANTHER" id="PTHR43162:SF1">
    <property type="entry name" value="PRESTALK A DIFFERENTIATION PROTEIN A"/>
    <property type="match status" value="1"/>
</dbReference>